<comment type="caution">
    <text evidence="1">The sequence shown here is derived from an EMBL/GenBank/DDBJ whole genome shotgun (WGS) entry which is preliminary data.</text>
</comment>
<sequence length="264" mass="28690">MNLFKIIKDIEKVDAEVYDRLDSRRGMFKSVGKWGGRIAAASVPFMLGGMLKKAYGQTSNNNAIIEVLNYALTLEYLENEFYAMGLAASGLIPADRKAIFQQIGKHEAAHVTFLKTAIQSLQGTPAPKPTFDFTANGTYSDVFSNYQTFLALSQAFEDTGVRAYKGQAGNLISNNDVLTAALQIHSVEARHAAMVRRLRAQKGWINGKDSGGTVDAIYTGEDNTTQGDVNLTTLGYSAAAISQAFDEPLTKEQVLPVASTFIKS</sequence>
<dbReference type="InterPro" id="IPR009078">
    <property type="entry name" value="Ferritin-like_SF"/>
</dbReference>
<evidence type="ECO:0000313" key="2">
    <source>
        <dbReference type="Proteomes" id="UP001241110"/>
    </source>
</evidence>
<dbReference type="EMBL" id="JASJOS010000002">
    <property type="protein sequence ID" value="MDJ1479679.1"/>
    <property type="molecule type" value="Genomic_DNA"/>
</dbReference>
<dbReference type="Gene3D" id="1.20.1260.10">
    <property type="match status" value="1"/>
</dbReference>
<dbReference type="CDD" id="cd00657">
    <property type="entry name" value="Ferritin_like"/>
    <property type="match status" value="1"/>
</dbReference>
<proteinExistence type="predicted"/>
<dbReference type="RefSeq" id="WP_313976056.1">
    <property type="nucleotide sequence ID" value="NZ_JASJOS010000002.1"/>
</dbReference>
<dbReference type="InterPro" id="IPR012347">
    <property type="entry name" value="Ferritin-like"/>
</dbReference>
<accession>A0AAE3QMX8</accession>
<reference evidence="1" key="1">
    <citation type="submission" date="2023-05" db="EMBL/GenBank/DDBJ databases">
        <authorList>
            <person name="Zhang X."/>
        </authorList>
    </citation>
    <scope>NUCLEOTIDE SEQUENCE</scope>
    <source>
        <strain evidence="1">YF14B1</strain>
    </source>
</reference>
<dbReference type="Proteomes" id="UP001241110">
    <property type="component" value="Unassembled WGS sequence"/>
</dbReference>
<dbReference type="Pfam" id="PF13668">
    <property type="entry name" value="Ferritin_2"/>
    <property type="match status" value="1"/>
</dbReference>
<gene>
    <name evidence="1" type="ORF">QNI16_04225</name>
</gene>
<evidence type="ECO:0000313" key="1">
    <source>
        <dbReference type="EMBL" id="MDJ1479679.1"/>
    </source>
</evidence>
<organism evidence="1 2">
    <name type="scientific">Xanthocytophaga flava</name>
    <dbReference type="NCBI Taxonomy" id="3048013"/>
    <lineage>
        <taxon>Bacteria</taxon>
        <taxon>Pseudomonadati</taxon>
        <taxon>Bacteroidota</taxon>
        <taxon>Cytophagia</taxon>
        <taxon>Cytophagales</taxon>
        <taxon>Rhodocytophagaceae</taxon>
        <taxon>Xanthocytophaga</taxon>
    </lineage>
</organism>
<dbReference type="SUPFAM" id="SSF47240">
    <property type="entry name" value="Ferritin-like"/>
    <property type="match status" value="1"/>
</dbReference>
<name>A0AAE3QMX8_9BACT</name>
<protein>
    <submittedName>
        <fullName evidence="1">Ferritin-like domain-containing protein</fullName>
    </submittedName>
</protein>
<dbReference type="AlphaFoldDB" id="A0AAE3QMX8"/>